<reference evidence="1" key="1">
    <citation type="submission" date="2018-02" db="EMBL/GenBank/DDBJ databases">
        <title>Rhizophora mucronata_Transcriptome.</title>
        <authorList>
            <person name="Meera S.P."/>
            <person name="Sreeshan A."/>
            <person name="Augustine A."/>
        </authorList>
    </citation>
    <scope>NUCLEOTIDE SEQUENCE</scope>
    <source>
        <tissue evidence="1">Leaf</tissue>
    </source>
</reference>
<dbReference type="EMBL" id="GGEC01063545">
    <property type="protein sequence ID" value="MBX44029.1"/>
    <property type="molecule type" value="Transcribed_RNA"/>
</dbReference>
<proteinExistence type="predicted"/>
<evidence type="ECO:0000313" key="1">
    <source>
        <dbReference type="EMBL" id="MBX44029.1"/>
    </source>
</evidence>
<protein>
    <submittedName>
        <fullName evidence="1">Uncharacterized protein</fullName>
    </submittedName>
</protein>
<accession>A0A2P2NNE3</accession>
<sequence>MIMQRNIVPTLKQLCLVKSIIITDSSLALTKLLGGECKHIDMSTDISMDLPKINYVSEPKLLNHVEEILSKITC</sequence>
<dbReference type="AlphaFoldDB" id="A0A2P2NNE3"/>
<name>A0A2P2NNE3_RHIMU</name>
<organism evidence="1">
    <name type="scientific">Rhizophora mucronata</name>
    <name type="common">Asiatic mangrove</name>
    <dbReference type="NCBI Taxonomy" id="61149"/>
    <lineage>
        <taxon>Eukaryota</taxon>
        <taxon>Viridiplantae</taxon>
        <taxon>Streptophyta</taxon>
        <taxon>Embryophyta</taxon>
        <taxon>Tracheophyta</taxon>
        <taxon>Spermatophyta</taxon>
        <taxon>Magnoliopsida</taxon>
        <taxon>eudicotyledons</taxon>
        <taxon>Gunneridae</taxon>
        <taxon>Pentapetalae</taxon>
        <taxon>rosids</taxon>
        <taxon>fabids</taxon>
        <taxon>Malpighiales</taxon>
        <taxon>Rhizophoraceae</taxon>
        <taxon>Rhizophora</taxon>
    </lineage>
</organism>